<feature type="domain" description="C2" evidence="3">
    <location>
        <begin position="1"/>
        <end position="122"/>
    </location>
</feature>
<feature type="domain" description="C2" evidence="3">
    <location>
        <begin position="133"/>
        <end position="258"/>
    </location>
</feature>
<evidence type="ECO:0000313" key="6">
    <source>
        <dbReference type="Proteomes" id="UP000789570"/>
    </source>
</evidence>
<dbReference type="SMART" id="SM00327">
    <property type="entry name" value="VWA"/>
    <property type="match status" value="1"/>
</dbReference>
<evidence type="ECO:0000256" key="2">
    <source>
        <dbReference type="ARBA" id="ARBA00022737"/>
    </source>
</evidence>
<reference evidence="5" key="1">
    <citation type="submission" date="2021-06" db="EMBL/GenBank/DDBJ databases">
        <authorList>
            <person name="Kallberg Y."/>
            <person name="Tangrot J."/>
            <person name="Rosling A."/>
        </authorList>
    </citation>
    <scope>NUCLEOTIDE SEQUENCE</scope>
    <source>
        <strain evidence="5">UK204</strain>
    </source>
</reference>
<dbReference type="InterPro" id="IPR010734">
    <property type="entry name" value="Copine_C"/>
</dbReference>
<dbReference type="Proteomes" id="UP000789570">
    <property type="component" value="Unassembled WGS sequence"/>
</dbReference>
<feature type="domain" description="VWFA" evidence="4">
    <location>
        <begin position="296"/>
        <end position="507"/>
    </location>
</feature>
<accession>A0A9N8Z739</accession>
<evidence type="ECO:0000259" key="4">
    <source>
        <dbReference type="PROSITE" id="PS50234"/>
    </source>
</evidence>
<evidence type="ECO:0000259" key="3">
    <source>
        <dbReference type="PROSITE" id="PS50004"/>
    </source>
</evidence>
<gene>
    <name evidence="5" type="ORF">FCALED_LOCUS2183</name>
</gene>
<dbReference type="InterPro" id="IPR000008">
    <property type="entry name" value="C2_dom"/>
</dbReference>
<dbReference type="GO" id="GO:0071277">
    <property type="term" value="P:cellular response to calcium ion"/>
    <property type="evidence" value="ECO:0007669"/>
    <property type="project" value="TreeGrafter"/>
</dbReference>
<evidence type="ECO:0000313" key="5">
    <source>
        <dbReference type="EMBL" id="CAG8470176.1"/>
    </source>
</evidence>
<dbReference type="EMBL" id="CAJVPQ010000318">
    <property type="protein sequence ID" value="CAG8470176.1"/>
    <property type="molecule type" value="Genomic_DNA"/>
</dbReference>
<dbReference type="PANTHER" id="PTHR10857">
    <property type="entry name" value="COPINE"/>
    <property type="match status" value="1"/>
</dbReference>
<dbReference type="CDD" id="cd04047">
    <property type="entry name" value="C2B_Copine"/>
    <property type="match status" value="1"/>
</dbReference>
<keyword evidence="6" id="KW-1185">Reference proteome</keyword>
<dbReference type="InterPro" id="IPR002035">
    <property type="entry name" value="VWF_A"/>
</dbReference>
<dbReference type="GO" id="GO:0005544">
    <property type="term" value="F:calcium-dependent phospholipid binding"/>
    <property type="evidence" value="ECO:0007669"/>
    <property type="project" value="InterPro"/>
</dbReference>
<comment type="caution">
    <text evidence="5">The sequence shown here is derived from an EMBL/GenBank/DDBJ whole genome shotgun (WGS) entry which is preliminary data.</text>
</comment>
<sequence>MRTPPPRYAHSQVELKLSCIDLPDLDYLSKSDPQIILLIKDIRTQKWKPTNQQTEVVMNNLNPKFVTSFILDYLFEELQQLRFICVDVDKPNNPKWQEQEFIGQFDCDLGSLVGCQGGKMKGKLYDPKHQGKDRGYIIISTEEVSKSKRDARLQFQAHNIFSKSGLFKAKPEVFLIVSRANEDDTFSPVFKSGGISSANPIWDEFTIKEATLCNGDLDRSLQLQVRQEKKNGSYLILGQCTVTLNEILSGKKSFALRLPPGVNGKVGKDTIITVSHASIEEPPTFLDYIAGGTEINLVAAIDFTGSNGDPRTPKSLHYINGRRENDYQRAIRSVGKILEGYDYDRMFPVYGFGAKFNGVLSHAHPLNNNFSNAIHSVELYGPTNFSPIINQTAERIKVEVNAGNDNVYYILLIITDGVITDMDSTIRSIVSASVLPLSIVIVGVGNADFTNMNILDADDRPLVQKSDYQTRRAEIVMDRDIVQFVAMRDFQTETAQYQLPKAVLEEIPDQFMGYMKKHNLQPRDPIRRRTIELEVDVRFVGSPDEPPPAYTS</sequence>
<keyword evidence="2" id="KW-0677">Repeat</keyword>
<dbReference type="PANTHER" id="PTHR10857:SF106">
    <property type="entry name" value="C2 DOMAIN-CONTAINING PROTEIN"/>
    <property type="match status" value="1"/>
</dbReference>
<dbReference type="OrthoDB" id="5855668at2759"/>
<dbReference type="AlphaFoldDB" id="A0A9N8Z739"/>
<dbReference type="SMART" id="SM00239">
    <property type="entry name" value="C2"/>
    <property type="match status" value="2"/>
</dbReference>
<comment type="similarity">
    <text evidence="1">Belongs to the copine family.</text>
</comment>
<dbReference type="CDD" id="cd04048">
    <property type="entry name" value="C2A_Copine"/>
    <property type="match status" value="1"/>
</dbReference>
<dbReference type="Pfam" id="PF00168">
    <property type="entry name" value="C2"/>
    <property type="match status" value="2"/>
</dbReference>
<organism evidence="5 6">
    <name type="scientific">Funneliformis caledonium</name>
    <dbReference type="NCBI Taxonomy" id="1117310"/>
    <lineage>
        <taxon>Eukaryota</taxon>
        <taxon>Fungi</taxon>
        <taxon>Fungi incertae sedis</taxon>
        <taxon>Mucoromycota</taxon>
        <taxon>Glomeromycotina</taxon>
        <taxon>Glomeromycetes</taxon>
        <taxon>Glomerales</taxon>
        <taxon>Glomeraceae</taxon>
        <taxon>Funneliformis</taxon>
    </lineage>
</organism>
<dbReference type="InterPro" id="IPR036465">
    <property type="entry name" value="vWFA_dom_sf"/>
</dbReference>
<dbReference type="GO" id="GO:0005886">
    <property type="term" value="C:plasma membrane"/>
    <property type="evidence" value="ECO:0007669"/>
    <property type="project" value="TreeGrafter"/>
</dbReference>
<protein>
    <submittedName>
        <fullName evidence="5">2681_t:CDS:1</fullName>
    </submittedName>
</protein>
<dbReference type="InterPro" id="IPR035892">
    <property type="entry name" value="C2_domain_sf"/>
</dbReference>
<dbReference type="Gene3D" id="2.60.40.150">
    <property type="entry name" value="C2 domain"/>
    <property type="match status" value="1"/>
</dbReference>
<name>A0A9N8Z739_9GLOM</name>
<dbReference type="PROSITE" id="PS50234">
    <property type="entry name" value="VWFA"/>
    <property type="match status" value="1"/>
</dbReference>
<dbReference type="InterPro" id="IPR045052">
    <property type="entry name" value="Copine"/>
</dbReference>
<evidence type="ECO:0000256" key="1">
    <source>
        <dbReference type="ARBA" id="ARBA00009048"/>
    </source>
</evidence>
<dbReference type="SUPFAM" id="SSF53300">
    <property type="entry name" value="vWA-like"/>
    <property type="match status" value="1"/>
</dbReference>
<dbReference type="InterPro" id="IPR037768">
    <property type="entry name" value="C2B_Copine"/>
</dbReference>
<dbReference type="PROSITE" id="PS50004">
    <property type="entry name" value="C2"/>
    <property type="match status" value="2"/>
</dbReference>
<dbReference type="Gene3D" id="3.40.50.410">
    <property type="entry name" value="von Willebrand factor, type A domain"/>
    <property type="match status" value="1"/>
</dbReference>
<dbReference type="SUPFAM" id="SSF49562">
    <property type="entry name" value="C2 domain (Calcium/lipid-binding domain, CaLB)"/>
    <property type="match status" value="2"/>
</dbReference>
<dbReference type="Pfam" id="PF07002">
    <property type="entry name" value="Copine"/>
    <property type="match status" value="1"/>
</dbReference>
<proteinExistence type="inferred from homology"/>